<name>A0ABW7H531_9BURK</name>
<gene>
    <name evidence="2" type="ORF">ACG01O_22200</name>
</gene>
<protein>
    <submittedName>
        <fullName evidence="2">Uncharacterized protein</fullName>
    </submittedName>
</protein>
<evidence type="ECO:0000256" key="1">
    <source>
        <dbReference type="SAM" id="MobiDB-lite"/>
    </source>
</evidence>
<dbReference type="SUPFAM" id="SSF69255">
    <property type="entry name" value="gp5 N-terminal domain-like"/>
    <property type="match status" value="1"/>
</dbReference>
<dbReference type="EMBL" id="JBIGIB010000013">
    <property type="protein sequence ID" value="MFG6469341.1"/>
    <property type="molecule type" value="Genomic_DNA"/>
</dbReference>
<dbReference type="Proteomes" id="UP001606303">
    <property type="component" value="Unassembled WGS sequence"/>
</dbReference>
<evidence type="ECO:0000313" key="2">
    <source>
        <dbReference type="EMBL" id="MFG6469341.1"/>
    </source>
</evidence>
<accession>A0ABW7H531</accession>
<feature type="non-terminal residue" evidence="2">
    <location>
        <position position="139"/>
    </location>
</feature>
<comment type="caution">
    <text evidence="2">The sequence shown here is derived from an EMBL/GenBank/DDBJ whole genome shotgun (WGS) entry which is preliminary data.</text>
</comment>
<dbReference type="Gene3D" id="2.40.50.230">
    <property type="entry name" value="Gp5 N-terminal domain"/>
    <property type="match status" value="1"/>
</dbReference>
<organism evidence="2 3">
    <name type="scientific">Pelomonas baiyunensis</name>
    <dbReference type="NCBI Taxonomy" id="3299026"/>
    <lineage>
        <taxon>Bacteria</taxon>
        <taxon>Pseudomonadati</taxon>
        <taxon>Pseudomonadota</taxon>
        <taxon>Betaproteobacteria</taxon>
        <taxon>Burkholderiales</taxon>
        <taxon>Sphaerotilaceae</taxon>
        <taxon>Roseateles</taxon>
    </lineage>
</organism>
<keyword evidence="3" id="KW-1185">Reference proteome</keyword>
<dbReference type="InterPro" id="IPR037026">
    <property type="entry name" value="Vgr_OB-fold_dom_sf"/>
</dbReference>
<feature type="region of interest" description="Disordered" evidence="1">
    <location>
        <begin position="110"/>
        <end position="139"/>
    </location>
</feature>
<evidence type="ECO:0000313" key="3">
    <source>
        <dbReference type="Proteomes" id="UP001606303"/>
    </source>
</evidence>
<proteinExistence type="predicted"/>
<reference evidence="2 3" key="1">
    <citation type="submission" date="2024-08" db="EMBL/GenBank/DDBJ databases">
        <authorList>
            <person name="Lu H."/>
        </authorList>
    </citation>
    <scope>NUCLEOTIDE SEQUENCE [LARGE SCALE GENOMIC DNA]</scope>
    <source>
        <strain evidence="2 3">BYS87W</strain>
    </source>
</reference>
<sequence>MPGLRPGLCSAPLTRRGLRVGTPSCPTRARQGALDLGSELARLHADAELEHGSYRNAFSAIPATLALTPRWAPRPAAQAQVARVVGLDDAVVHTDRDARVKVQFAWQRGERPNPGGLMLDEPPPASSGAPGDHRAGTWV</sequence>